<comment type="caution">
    <text evidence="2">The sequence shown here is derived from an EMBL/GenBank/DDBJ whole genome shotgun (WGS) entry which is preliminary data.</text>
</comment>
<feature type="region of interest" description="Disordered" evidence="1">
    <location>
        <begin position="671"/>
        <end position="693"/>
    </location>
</feature>
<proteinExistence type="predicted"/>
<feature type="compositionally biased region" description="Polar residues" evidence="1">
    <location>
        <begin position="671"/>
        <end position="682"/>
    </location>
</feature>
<reference evidence="2" key="1">
    <citation type="submission" date="2024-01" db="EMBL/GenBank/DDBJ databases">
        <authorList>
            <person name="Webb A."/>
        </authorList>
    </citation>
    <scope>NUCLEOTIDE SEQUENCE</scope>
    <source>
        <strain evidence="2">Pm1</strain>
    </source>
</reference>
<feature type="compositionally biased region" description="Basic residues" evidence="1">
    <location>
        <begin position="11"/>
        <end position="24"/>
    </location>
</feature>
<evidence type="ECO:0000313" key="3">
    <source>
        <dbReference type="Proteomes" id="UP001162060"/>
    </source>
</evidence>
<feature type="compositionally biased region" description="Polar residues" evidence="1">
    <location>
        <begin position="507"/>
        <end position="527"/>
    </location>
</feature>
<dbReference type="EMBL" id="CAKLBY020000297">
    <property type="protein sequence ID" value="CAK7943307.1"/>
    <property type="molecule type" value="Genomic_DNA"/>
</dbReference>
<organism evidence="2 3">
    <name type="scientific">Peronospora matthiolae</name>
    <dbReference type="NCBI Taxonomy" id="2874970"/>
    <lineage>
        <taxon>Eukaryota</taxon>
        <taxon>Sar</taxon>
        <taxon>Stramenopiles</taxon>
        <taxon>Oomycota</taxon>
        <taxon>Peronosporomycetes</taxon>
        <taxon>Peronosporales</taxon>
        <taxon>Peronosporaceae</taxon>
        <taxon>Peronospora</taxon>
    </lineage>
</organism>
<dbReference type="AlphaFoldDB" id="A0AAV1VCL1"/>
<dbReference type="Proteomes" id="UP001162060">
    <property type="component" value="Unassembled WGS sequence"/>
</dbReference>
<name>A0AAV1VCL1_9STRA</name>
<accession>A0AAV1VCL1</accession>
<feature type="region of interest" description="Disordered" evidence="1">
    <location>
        <begin position="1"/>
        <end position="126"/>
    </location>
</feature>
<feature type="compositionally biased region" description="Basic residues" evidence="1">
    <location>
        <begin position="97"/>
        <end position="107"/>
    </location>
</feature>
<evidence type="ECO:0000313" key="2">
    <source>
        <dbReference type="EMBL" id="CAK7943307.1"/>
    </source>
</evidence>
<protein>
    <submittedName>
        <fullName evidence="2">Uncharacterized protein</fullName>
    </submittedName>
</protein>
<feature type="region of interest" description="Disordered" evidence="1">
    <location>
        <begin position="507"/>
        <end position="530"/>
    </location>
</feature>
<sequence length="967" mass="101590">MDGSSSGRGGRSGRGRGRKGKKKGIATGASGVVTPDKTVRSALHSGTKKGGTVLQSADHLSGGRAAPVATSHTLRRDDGGKMATFGPEELGHATMNKNKRKRLKKKMVGQETTTGMRKKTKTVGEATSEVLEVPSVHPRPLQTGPTIAAAAAAGDLVPIVTPHVVSLTGGKRSKKRKRHVSATCETKGGTLMAALKDGGATIESKKSLVPARPLGGSSVGQAATKLHAVGAAGMKNTVVQVRKTSTKSQAQETQKSESTTTDLISANARSVAITSATAKKVNAEVEGDAAQLGGISTSVLDKPLVSVKKLKPKAKVPEVLATTKVSKSTAAQASRAHQQPLLQLQPKSKIQQVAVVVNAFESNGPQASRDLPLFSKAGVREAADEAKAPKPTALQQPLPQADAAIATTRKCDTTTTTSLAEVAMTKKSFANSGTSPSPATIDDEFVHTRSVPSVSTTDVAELLKPSHAAVSGGCVRGKHALDETTRSEAIDTSLDTTETSSAVVVSNSSRQLASTQSVSSPSEWSQTVRHKRQLPHDLGPAISVTPFLPPSKRSAVERKVAAAAVQETRPDEVQPSADQEAAVVDHVSNHRTPNPADTAVNIPTPDVLAKTGVIAEDEPHLPVEEGSPTCQTAAKKVGDLESGNSRHLLAPSTEQMVDTMPLRQPERSLVQIQTTSSSSCRTPANGLRPSTMMKGGVSVTALSTGGESSSESAAIAVESSAKATNAGVIIDSPANVQKVMKTGLEKNRLGNACPTQAGQPTVSSASRPLNAWGASFGMVPPAHDVSSMSRTLSTTPLSSWFLSKGSANFVKQVHFSDDDADDDSSSSGEDVFLAEELLISNAVEKASFKRRALMTKKNAFLGSLLTQSHWRSWYGSVDPQNLLDPPLTHVPEKLRNHEITFFSVPEETIENDNSVSAKKTNELESLEASIRREKQKGSAFSEQLLMMLRGKTMSGKSLEEEYGSLLQ</sequence>
<evidence type="ECO:0000256" key="1">
    <source>
        <dbReference type="SAM" id="MobiDB-lite"/>
    </source>
</evidence>
<gene>
    <name evidence="2" type="ORF">PM001_LOCUS28457</name>
</gene>
<feature type="compositionally biased region" description="Gly residues" evidence="1">
    <location>
        <begin position="1"/>
        <end position="10"/>
    </location>
</feature>